<dbReference type="GO" id="GO:0015716">
    <property type="term" value="P:organic phosphonate transport"/>
    <property type="evidence" value="ECO:0007669"/>
    <property type="project" value="InterPro"/>
</dbReference>
<evidence type="ECO:0000313" key="1">
    <source>
        <dbReference type="EMBL" id="QFX95709.1"/>
    </source>
</evidence>
<protein>
    <submittedName>
        <fullName evidence="1">Phosphonate C-P lyase system protein PhnG</fullName>
    </submittedName>
</protein>
<reference evidence="1 2" key="1">
    <citation type="submission" date="2019-10" db="EMBL/GenBank/DDBJ databases">
        <authorList>
            <person name="Wang R."/>
        </authorList>
    </citation>
    <scope>NUCLEOTIDE SEQUENCE [LARGE SCALE GENOMIC DNA]</scope>
    <source>
        <strain evidence="1 2">ATCC 19377</strain>
    </source>
</reference>
<dbReference type="RefSeq" id="WP_024894988.1">
    <property type="nucleotide sequence ID" value="NZ_AFOH01000051.1"/>
</dbReference>
<evidence type="ECO:0000313" key="2">
    <source>
        <dbReference type="Proteomes" id="UP000363590"/>
    </source>
</evidence>
<dbReference type="AlphaFoldDB" id="A0A5P9XPU7"/>
<organism evidence="1 2">
    <name type="scientific">Acidithiobacillus thiooxidans ATCC 19377</name>
    <dbReference type="NCBI Taxonomy" id="637390"/>
    <lineage>
        <taxon>Bacteria</taxon>
        <taxon>Pseudomonadati</taxon>
        <taxon>Pseudomonadota</taxon>
        <taxon>Acidithiobacillia</taxon>
        <taxon>Acidithiobacillales</taxon>
        <taxon>Acidithiobacillaceae</taxon>
        <taxon>Acidithiobacillus</taxon>
    </lineage>
</organism>
<sequence>MDMPNSPTPLTHSVAQRPDWMRELAVASLEDIQMISAMVKSWPNYQILAGPELGSIMIYGRIAGNGSPFPVGECSITRCMVEDTQGHTGYSWILGQETERALWAARWDALLQDSARFQDLWHRAIQPLQQKRLRNEQAVVDKMQRTQVQFFSMENMRA</sequence>
<dbReference type="GeneID" id="60695703"/>
<dbReference type="KEGG" id="atx:GCD22_01329"/>
<dbReference type="EMBL" id="CP045571">
    <property type="protein sequence ID" value="QFX95709.1"/>
    <property type="molecule type" value="Genomic_DNA"/>
</dbReference>
<name>A0A5P9XPU7_ACITH</name>
<accession>A0A5P9XPU7</accession>
<dbReference type="GO" id="GO:0019634">
    <property type="term" value="P:organic phosphonate metabolic process"/>
    <property type="evidence" value="ECO:0007669"/>
    <property type="project" value="InterPro"/>
</dbReference>
<dbReference type="InterPro" id="IPR009609">
    <property type="entry name" value="Phosphonate_metab_PhnG"/>
</dbReference>
<dbReference type="NCBIfam" id="TIGR03293">
    <property type="entry name" value="PhnG_redo"/>
    <property type="match status" value="1"/>
</dbReference>
<keyword evidence="1" id="KW-0456">Lyase</keyword>
<gene>
    <name evidence="1" type="primary">phnG</name>
    <name evidence="1" type="ORF">GCD22_01329</name>
</gene>
<proteinExistence type="predicted"/>
<dbReference type="Proteomes" id="UP000363590">
    <property type="component" value="Chromosome"/>
</dbReference>
<dbReference type="GO" id="GO:0016829">
    <property type="term" value="F:lyase activity"/>
    <property type="evidence" value="ECO:0007669"/>
    <property type="project" value="UniProtKB-KW"/>
</dbReference>
<dbReference type="Pfam" id="PF06754">
    <property type="entry name" value="PhnG"/>
    <property type="match status" value="1"/>
</dbReference>